<dbReference type="GO" id="GO:0016020">
    <property type="term" value="C:membrane"/>
    <property type="evidence" value="ECO:0007669"/>
    <property type="project" value="UniProtKB-SubCell"/>
</dbReference>
<comment type="subcellular location">
    <subcellularLocation>
        <location evidence="1">Membrane</location>
    </subcellularLocation>
</comment>
<feature type="transmembrane region" description="Helical" evidence="5">
    <location>
        <begin position="242"/>
        <end position="263"/>
    </location>
</feature>
<feature type="transmembrane region" description="Helical" evidence="5">
    <location>
        <begin position="24"/>
        <end position="44"/>
    </location>
</feature>
<organism evidence="7 8">
    <name type="scientific">Caenorhabditis elegans</name>
    <dbReference type="NCBI Taxonomy" id="6239"/>
    <lineage>
        <taxon>Eukaryota</taxon>
        <taxon>Metazoa</taxon>
        <taxon>Ecdysozoa</taxon>
        <taxon>Nematoda</taxon>
        <taxon>Chromadorea</taxon>
        <taxon>Rhabditida</taxon>
        <taxon>Rhabditina</taxon>
        <taxon>Rhabditomorpha</taxon>
        <taxon>Rhabditoidea</taxon>
        <taxon>Rhabditidae</taxon>
        <taxon>Peloderinae</taxon>
        <taxon>Caenorhabditis</taxon>
    </lineage>
</organism>
<dbReference type="KEGG" id="cel:CELE_ZK262.6"/>
<reference evidence="7 8" key="1">
    <citation type="journal article" date="1998" name="Science">
        <title>Genome sequence of the nematode C. elegans: a platform for investigating biology.</title>
        <authorList>
            <consortium name="The C. elegans sequencing consortium"/>
            <person name="Sulson J.E."/>
            <person name="Waterston R."/>
        </authorList>
    </citation>
    <scope>NUCLEOTIDE SEQUENCE [LARGE SCALE GENOMIC DNA]</scope>
    <source>
        <strain evidence="7 8">Bristol N2</strain>
    </source>
</reference>
<feature type="transmembrane region" description="Helical" evidence="5">
    <location>
        <begin position="143"/>
        <end position="164"/>
    </location>
</feature>
<keyword evidence="4 5" id="KW-0472">Membrane</keyword>
<dbReference type="eggNOG" id="ENOG502TFSR">
    <property type="taxonomic scope" value="Eukaryota"/>
</dbReference>
<feature type="transmembrane region" description="Helical" evidence="5">
    <location>
        <begin position="324"/>
        <end position="346"/>
    </location>
</feature>
<dbReference type="UCSC" id="ZK262.6">
    <property type="organism name" value="c. elegans"/>
</dbReference>
<name>Q9XTR6_CAEEL</name>
<proteinExistence type="predicted"/>
<evidence type="ECO:0000256" key="1">
    <source>
        <dbReference type="ARBA" id="ARBA00004370"/>
    </source>
</evidence>
<dbReference type="Proteomes" id="UP000001940">
    <property type="component" value="Chromosome V"/>
</dbReference>
<dbReference type="GO" id="GO:0008528">
    <property type="term" value="F:G protein-coupled peptide receptor activity"/>
    <property type="evidence" value="ECO:0007669"/>
    <property type="project" value="InterPro"/>
</dbReference>
<dbReference type="AGR" id="WB:WBGene00005830"/>
<protein>
    <submittedName>
        <fullName evidence="7">G-protein coupled receptors family 1 profile domain-containing protein</fullName>
    </submittedName>
</protein>
<dbReference type="Gene3D" id="1.20.1070.10">
    <property type="entry name" value="Rhodopsin 7-helix transmembrane proteins"/>
    <property type="match status" value="1"/>
</dbReference>
<dbReference type="HOGENOM" id="CLU_043715_0_1_1"/>
<dbReference type="RefSeq" id="NP_001346695.1">
    <property type="nucleotide sequence ID" value="NM_001359797.1"/>
</dbReference>
<feature type="transmembrane region" description="Helical" evidence="5">
    <location>
        <begin position="112"/>
        <end position="131"/>
    </location>
</feature>
<dbReference type="WormBase" id="ZK262.6">
    <property type="protein sequence ID" value="CE19324"/>
    <property type="gene ID" value="WBGene00005830"/>
    <property type="gene designation" value="srw-83"/>
</dbReference>
<feature type="transmembrane region" description="Helical" evidence="5">
    <location>
        <begin position="56"/>
        <end position="73"/>
    </location>
</feature>
<feature type="domain" description="G-protein coupled receptors family 1 profile" evidence="6">
    <location>
        <begin position="36"/>
        <end position="347"/>
    </location>
</feature>
<dbReference type="PhylomeDB" id="Q9XTR6"/>
<evidence type="ECO:0000259" key="6">
    <source>
        <dbReference type="PROSITE" id="PS50262"/>
    </source>
</evidence>
<evidence type="ECO:0000256" key="5">
    <source>
        <dbReference type="SAM" id="Phobius"/>
    </source>
</evidence>
<dbReference type="FunCoup" id="Q9XTR6">
    <property type="interactions" value="2"/>
</dbReference>
<dbReference type="InterPro" id="IPR019427">
    <property type="entry name" value="7TM_GPCR_serpentine_rcpt_Srw"/>
</dbReference>
<dbReference type="EMBL" id="BX284605">
    <property type="protein sequence ID" value="CAB16548.3"/>
    <property type="molecule type" value="Genomic_DNA"/>
</dbReference>
<keyword evidence="8" id="KW-1185">Reference proteome</keyword>
<keyword evidence="3 5" id="KW-1133">Transmembrane helix</keyword>
<dbReference type="InterPro" id="IPR017452">
    <property type="entry name" value="GPCR_Rhodpsn_7TM"/>
</dbReference>
<dbReference type="Pfam" id="PF10324">
    <property type="entry name" value="7TM_GPCR_Srw"/>
    <property type="match status" value="1"/>
</dbReference>
<dbReference type="PANTHER" id="PTHR47088:SF1">
    <property type="entry name" value="G-PROTEIN COUPLED RECEPTORS FAMILY 1 PROFILE DOMAIN-CONTAINING PROTEIN-RELATED"/>
    <property type="match status" value="1"/>
</dbReference>
<sequence>MVECTDPVFKTYCEWGNFATLTQLVEFVVAILAFLMNIPHLFILTRKSMRTHITNSLMIGISIADMITLFMIINNRIYVTWLSPYDCFNFHNYPMIVARYVLEISMESMMRVSYYLGLCLALIRCIIMKMSRNAPGFLSTTRNGYFLTLFLIIISTLISCSYFYGYKIIKEKEPFTPGANCTGFPAKYSEPNYNRVKKKNQLIPTDVYEVFTASSDASFQCGAFLFTYSVGKFYRTPPNLKILIAALYPIFGLLLMFEVLKAAKVASTMLSRKDAVERYHTSRMILVMTIFYMLASCLTGTYKFVRLIVETISYTHFDMYFNLILAYCSNLFSALFCANALAHFLINLSMSRNYRNAVMELGCCPRRKAEVTMDTKSVNSTV</sequence>
<evidence type="ECO:0000313" key="7">
    <source>
        <dbReference type="EMBL" id="CAB16548.3"/>
    </source>
</evidence>
<dbReference type="CTD" id="266935"/>
<accession>Q9XTR6</accession>
<keyword evidence="2 5" id="KW-0812">Transmembrane</keyword>
<dbReference type="PROSITE" id="PS50262">
    <property type="entry name" value="G_PROTEIN_RECEP_F1_2"/>
    <property type="match status" value="1"/>
</dbReference>
<dbReference type="SUPFAM" id="SSF81321">
    <property type="entry name" value="Family A G protein-coupled receptor-like"/>
    <property type="match status" value="1"/>
</dbReference>
<dbReference type="PANTHER" id="PTHR47088">
    <property type="entry name" value="SERPENTINE RECEPTOR, CLASS W"/>
    <property type="match status" value="1"/>
</dbReference>
<dbReference type="InParanoid" id="Q9XTR6"/>
<evidence type="ECO:0000256" key="3">
    <source>
        <dbReference type="ARBA" id="ARBA00022989"/>
    </source>
</evidence>
<evidence type="ECO:0000313" key="8">
    <source>
        <dbReference type="Proteomes" id="UP000001940"/>
    </source>
</evidence>
<keyword evidence="7" id="KW-0675">Receptor</keyword>
<dbReference type="GeneID" id="266935"/>
<dbReference type="PIR" id="T27801">
    <property type="entry name" value="T27801"/>
</dbReference>
<evidence type="ECO:0000256" key="4">
    <source>
        <dbReference type="ARBA" id="ARBA00023136"/>
    </source>
</evidence>
<dbReference type="AlphaFoldDB" id="Q9XTR6"/>
<evidence type="ECO:0000256" key="2">
    <source>
        <dbReference type="ARBA" id="ARBA00022692"/>
    </source>
</evidence>
<gene>
    <name evidence="7 9" type="primary">srw-83</name>
    <name evidence="7" type="ORF">CELE_ZK262.6</name>
    <name evidence="9" type="ORF">ZK262.6</name>
</gene>
<feature type="transmembrane region" description="Helical" evidence="5">
    <location>
        <begin position="284"/>
        <end position="304"/>
    </location>
</feature>
<evidence type="ECO:0000313" key="9">
    <source>
        <dbReference type="WormBase" id="ZK262.6"/>
    </source>
</evidence>